<keyword evidence="2" id="KW-1185">Reference proteome</keyword>
<gene>
    <name evidence="1" type="ORF">NIES2135_46220</name>
</gene>
<reference evidence="1 2" key="1">
    <citation type="submission" date="2017-06" db="EMBL/GenBank/DDBJ databases">
        <title>Genome sequencing of cyanobaciteial culture collection at National Institute for Environmental Studies (NIES).</title>
        <authorList>
            <person name="Hirose Y."/>
            <person name="Shimura Y."/>
            <person name="Fujisawa T."/>
            <person name="Nakamura Y."/>
            <person name="Kawachi M."/>
        </authorList>
    </citation>
    <scope>NUCLEOTIDE SEQUENCE [LARGE SCALE GENOMIC DNA]</scope>
    <source>
        <strain evidence="1 2">NIES-2135</strain>
    </source>
</reference>
<sequence>MSGDEQPNLSNLNPSSQISQTFAATIDHLTTRVLDRFAQEAAEKQLFYHNQDHVRDVQRRSQQIFALIAPTLTPEIDRERTQSLLDFCAIAHDLVQQFDPNSPPHTTRQRQPGVSERMTIEQLMRLIDQHNQQTSDRAAQLTETDIAVIQQAITATICTYNLQEQAIYQPLLYSGEPLSIVSRILALADLGTLGIDGIEVYNREGSLLFLEENPDVVSLVQSGEIYQLVETDPTLAENIRQRLLKRCRFQVNFAKSRLSHLEQELQGFPAAIHPVLLTKIFRHLSPATIQTLEAITPTEPDTALNVLLKFFQFEKYVPRSTE</sequence>
<dbReference type="SUPFAM" id="SSF109604">
    <property type="entry name" value="HD-domain/PDEase-like"/>
    <property type="match status" value="1"/>
</dbReference>
<dbReference type="Proteomes" id="UP000217895">
    <property type="component" value="Chromosome"/>
</dbReference>
<accession>A0A1Z4JLZ1</accession>
<evidence type="ECO:0008006" key="3">
    <source>
        <dbReference type="Google" id="ProtNLM"/>
    </source>
</evidence>
<name>A0A1Z4JLZ1_LEPBY</name>
<dbReference type="AlphaFoldDB" id="A0A1Z4JLZ1"/>
<evidence type="ECO:0000313" key="2">
    <source>
        <dbReference type="Proteomes" id="UP000217895"/>
    </source>
</evidence>
<proteinExistence type="predicted"/>
<dbReference type="EMBL" id="AP018203">
    <property type="protein sequence ID" value="BAY57751.1"/>
    <property type="molecule type" value="Genomic_DNA"/>
</dbReference>
<evidence type="ECO:0000313" key="1">
    <source>
        <dbReference type="EMBL" id="BAY57751.1"/>
    </source>
</evidence>
<protein>
    <recommendedName>
        <fullName evidence="3">HD domain-containing protein</fullName>
    </recommendedName>
</protein>
<organism evidence="1 2">
    <name type="scientific">Leptolyngbya boryana NIES-2135</name>
    <dbReference type="NCBI Taxonomy" id="1973484"/>
    <lineage>
        <taxon>Bacteria</taxon>
        <taxon>Bacillati</taxon>
        <taxon>Cyanobacteriota</taxon>
        <taxon>Cyanophyceae</taxon>
        <taxon>Leptolyngbyales</taxon>
        <taxon>Leptolyngbyaceae</taxon>
        <taxon>Leptolyngbya group</taxon>
        <taxon>Leptolyngbya</taxon>
    </lineage>
</organism>